<name>A0A2P0VNQ5_9VIRU</name>
<dbReference type="PANTHER" id="PTHR21727:SF0">
    <property type="entry name" value="MRNA (2'-O-METHYLADENOSINE-N(6)-)-METHYLTRANSFERASE"/>
    <property type="match status" value="1"/>
</dbReference>
<evidence type="ECO:0000259" key="1">
    <source>
        <dbReference type="Pfam" id="PF12237"/>
    </source>
</evidence>
<dbReference type="PANTHER" id="PTHR21727">
    <property type="entry name" value="PHOSPHORYLATED CTD INTERACTING FACTOR 1"/>
    <property type="match status" value="1"/>
</dbReference>
<protein>
    <submittedName>
        <fullName evidence="2">Phosphorylated CTD interacting factor 1 WW domain-containing protein</fullName>
    </submittedName>
</protein>
<gene>
    <name evidence="2" type="ORF">TetV_430</name>
</gene>
<dbReference type="InterPro" id="IPR039881">
    <property type="entry name" value="PCIF1-like"/>
</dbReference>
<dbReference type="GO" id="GO:0099122">
    <property type="term" value="F:RNA polymerase II C-terminal domain binding"/>
    <property type="evidence" value="ECO:0007669"/>
    <property type="project" value="InterPro"/>
</dbReference>
<evidence type="ECO:0000313" key="3">
    <source>
        <dbReference type="Proteomes" id="UP000244773"/>
    </source>
</evidence>
<dbReference type="EMBL" id="KY322437">
    <property type="protein sequence ID" value="AUF82512.1"/>
    <property type="molecule type" value="Genomic_DNA"/>
</dbReference>
<organism evidence="2">
    <name type="scientific">Tetraselmis virus 1</name>
    <dbReference type="NCBI Taxonomy" id="2060617"/>
    <lineage>
        <taxon>Viruses</taxon>
        <taxon>Varidnaviria</taxon>
        <taxon>Bamfordvirae</taxon>
        <taxon>Nucleocytoviricota</taxon>
        <taxon>Megaviricetes</taxon>
        <taxon>Imitervirales</taxon>
        <taxon>Allomimiviridae</taxon>
        <taxon>Oceanusvirus</taxon>
        <taxon>Oceanusvirus kaneohense</taxon>
    </lineage>
</organism>
<dbReference type="GO" id="GO:0016422">
    <property type="term" value="F:mRNA (2'-O-methyladenosine-N6-)-methyltransferase activity"/>
    <property type="evidence" value="ECO:0007669"/>
    <property type="project" value="InterPro"/>
</dbReference>
<sequence>MEKEIYRRNLYNSLGENARSFILTQHAINPKGFTVDPVFPDSFLTQTHIQDLESCKDNQDIRIRTTGSKVFFYYKSEKWSVIKHVYNRIKETFKGPEQDFLKTVAVAMYRYETIYMLNGMSASVPPRIYEQIRQVVRNPVECFASLFNHTLPSYHGIFSELEKDFGCLGNFFLLEKPAGFMVCNPPFQREVMNRFVEHLLALIERAEGTALVILPAFDTDDRDRLNDICRCKYPVDYITDVNTQILKQSNRTMWYALYCKESFPYQDMIKNKTICYTSTLVLLISSERDTATWNKVVSFLPKPDIEFITSGVKYPE</sequence>
<reference evidence="2" key="1">
    <citation type="journal article" date="2018" name="Virology">
        <title>A giant virus infecting green algae encodes key fermentation genes.</title>
        <authorList>
            <person name="Schvarcz C.R."/>
            <person name="Steward G.F."/>
        </authorList>
    </citation>
    <scope>NUCLEOTIDE SEQUENCE [LARGE SCALE GENOMIC DNA]</scope>
</reference>
<evidence type="ECO:0000313" key="2">
    <source>
        <dbReference type="EMBL" id="AUF82512.1"/>
    </source>
</evidence>
<accession>A0A2P0VNQ5</accession>
<proteinExistence type="predicted"/>
<dbReference type="Proteomes" id="UP000244773">
    <property type="component" value="Segment"/>
</dbReference>
<dbReference type="InterPro" id="IPR022035">
    <property type="entry name" value="PCIF1_WW"/>
</dbReference>
<dbReference type="Pfam" id="PF12237">
    <property type="entry name" value="PCIF1_WW"/>
    <property type="match status" value="1"/>
</dbReference>
<feature type="domain" description="PCIF1 WW" evidence="1">
    <location>
        <begin position="83"/>
        <end position="230"/>
    </location>
</feature>
<keyword evidence="3" id="KW-1185">Reference proteome</keyword>